<gene>
    <name evidence="4" type="ORF">DFJ68_0533</name>
</gene>
<keyword evidence="2" id="KW-0472">Membrane</keyword>
<proteinExistence type="predicted"/>
<evidence type="ECO:0000256" key="2">
    <source>
        <dbReference type="SAM" id="Phobius"/>
    </source>
</evidence>
<feature type="compositionally biased region" description="Polar residues" evidence="1">
    <location>
        <begin position="217"/>
        <end position="226"/>
    </location>
</feature>
<evidence type="ECO:0000313" key="5">
    <source>
        <dbReference type="Proteomes" id="UP000278440"/>
    </source>
</evidence>
<dbReference type="RefSeq" id="WP_121030787.1">
    <property type="nucleotide sequence ID" value="NZ_RBXT01000001.1"/>
</dbReference>
<evidence type="ECO:0000313" key="4">
    <source>
        <dbReference type="EMBL" id="RKT77118.1"/>
    </source>
</evidence>
<comment type="caution">
    <text evidence="4">The sequence shown here is derived from an EMBL/GenBank/DDBJ whole genome shotgun (WGS) entry which is preliminary data.</text>
</comment>
<keyword evidence="2" id="KW-0812">Transmembrane</keyword>
<organism evidence="4 5">
    <name type="scientific">Terracoccus luteus</name>
    <dbReference type="NCBI Taxonomy" id="53356"/>
    <lineage>
        <taxon>Bacteria</taxon>
        <taxon>Bacillati</taxon>
        <taxon>Actinomycetota</taxon>
        <taxon>Actinomycetes</taxon>
        <taxon>Micrococcales</taxon>
        <taxon>Intrasporangiaceae</taxon>
        <taxon>Terracoccus</taxon>
    </lineage>
</organism>
<feature type="domain" description="DUF2231" evidence="3">
    <location>
        <begin position="58"/>
        <end position="181"/>
    </location>
</feature>
<evidence type="ECO:0000256" key="1">
    <source>
        <dbReference type="SAM" id="MobiDB-lite"/>
    </source>
</evidence>
<dbReference type="Pfam" id="PF09990">
    <property type="entry name" value="DUF2231"/>
    <property type="match status" value="1"/>
</dbReference>
<keyword evidence="2" id="KW-1133">Transmembrane helix</keyword>
<dbReference type="InterPro" id="IPR019251">
    <property type="entry name" value="DUF2231_TM"/>
</dbReference>
<feature type="region of interest" description="Disordered" evidence="1">
    <location>
        <begin position="198"/>
        <end position="226"/>
    </location>
</feature>
<protein>
    <submittedName>
        <fullName evidence="4">Putative membrane protein</fullName>
    </submittedName>
</protein>
<keyword evidence="5" id="KW-1185">Reference proteome</keyword>
<feature type="transmembrane region" description="Helical" evidence="2">
    <location>
        <begin position="152"/>
        <end position="172"/>
    </location>
</feature>
<sequence>MTTRADVRAATALPPLAQAAVDLENDERLDPAVETLGRLTRPLAEGATGDALRGSWLGHALHPLLTDLPLGLWTAASALDVLGGEQARPAARRLVGLGLLAVAPTAASGWAEWHRTGRREQRVGVAHAALNVAGVAVYAGSWGARRAGRDRLGAALALTGAGLTGLGGYLGGHLTSVRKVSSRHPAFDTADGHGAFGGSAASTAVGPGAPDPRGTIMNPSDPASRTYTSDDVVAALTGQHARITAMVERLAGPVRSGDTTGLSELFGYLAMHQAIEDELIAPLTAGSPSSPTGLERPGEPDGMELQIANLQQLTPGQPGHKSQFVALEDSIEHHMGLDEVEEVTLAVRGLDDASATRIVRAMTALEATAGQREGRFSHSLAEARADLRRILAEDR</sequence>
<reference evidence="4 5" key="1">
    <citation type="submission" date="2018-10" db="EMBL/GenBank/DDBJ databases">
        <title>Sequencing the genomes of 1000 actinobacteria strains.</title>
        <authorList>
            <person name="Klenk H.-P."/>
        </authorList>
    </citation>
    <scope>NUCLEOTIDE SEQUENCE [LARGE SCALE GENOMIC DNA]</scope>
    <source>
        <strain evidence="4 5">DSM 44267</strain>
    </source>
</reference>
<accession>A0A495XZF2</accession>
<evidence type="ECO:0000259" key="3">
    <source>
        <dbReference type="Pfam" id="PF09990"/>
    </source>
</evidence>
<dbReference type="Proteomes" id="UP000278440">
    <property type="component" value="Unassembled WGS sequence"/>
</dbReference>
<dbReference type="AlphaFoldDB" id="A0A495XZF2"/>
<dbReference type="EMBL" id="RBXT01000001">
    <property type="protein sequence ID" value="RKT77118.1"/>
    <property type="molecule type" value="Genomic_DNA"/>
</dbReference>
<dbReference type="OrthoDB" id="9795104at2"/>
<feature type="transmembrane region" description="Helical" evidence="2">
    <location>
        <begin position="123"/>
        <end position="140"/>
    </location>
</feature>
<name>A0A495XZF2_9MICO</name>